<evidence type="ECO:0000256" key="1">
    <source>
        <dbReference type="ARBA" id="ARBA00004123"/>
    </source>
</evidence>
<protein>
    <recommendedName>
        <fullName evidence="6">BHLH domain-containing protein</fullName>
    </recommendedName>
</protein>
<keyword evidence="2" id="KW-0805">Transcription regulation</keyword>
<keyword evidence="8" id="KW-1185">Reference proteome</keyword>
<evidence type="ECO:0000256" key="3">
    <source>
        <dbReference type="ARBA" id="ARBA00023163"/>
    </source>
</evidence>
<keyword evidence="5" id="KW-0175">Coiled coil</keyword>
<evidence type="ECO:0000313" key="8">
    <source>
        <dbReference type="Proteomes" id="UP001314170"/>
    </source>
</evidence>
<dbReference type="AlphaFoldDB" id="A0AAV1S652"/>
<dbReference type="PANTHER" id="PTHR31945">
    <property type="entry name" value="TRANSCRIPTION FACTOR SCREAM2-RELATED"/>
    <property type="match status" value="1"/>
</dbReference>
<evidence type="ECO:0000256" key="4">
    <source>
        <dbReference type="ARBA" id="ARBA00023242"/>
    </source>
</evidence>
<evidence type="ECO:0000313" key="7">
    <source>
        <dbReference type="EMBL" id="CAK7345712.1"/>
    </source>
</evidence>
<dbReference type="PROSITE" id="PS50888">
    <property type="entry name" value="BHLH"/>
    <property type="match status" value="1"/>
</dbReference>
<keyword evidence="3" id="KW-0804">Transcription</keyword>
<keyword evidence="4" id="KW-0539">Nucleus</keyword>
<sequence length="171" mass="20060">MEIFENFEEYQNYWETNKFLNEELNYSWATEDLQFNLGYHDSSLPDGAASSTIAPKAVVSERNKRKKLNDKLLALREAVPKISRLDKASIIKDAIEYIQDLQEQERRLQAEIMELESERLKNNPDFEQEIPVLSRSKKTKHDQTYDHRLARSCPVEVHEVGYSLHACSWRA</sequence>
<dbReference type="GO" id="GO:0003700">
    <property type="term" value="F:DNA-binding transcription factor activity"/>
    <property type="evidence" value="ECO:0007669"/>
    <property type="project" value="TreeGrafter"/>
</dbReference>
<dbReference type="GO" id="GO:0046983">
    <property type="term" value="F:protein dimerization activity"/>
    <property type="evidence" value="ECO:0007669"/>
    <property type="project" value="InterPro"/>
</dbReference>
<comment type="subcellular location">
    <subcellularLocation>
        <location evidence="1">Nucleus</location>
    </subcellularLocation>
</comment>
<dbReference type="SUPFAM" id="SSF47459">
    <property type="entry name" value="HLH, helix-loop-helix DNA-binding domain"/>
    <property type="match status" value="1"/>
</dbReference>
<evidence type="ECO:0000256" key="5">
    <source>
        <dbReference type="SAM" id="Coils"/>
    </source>
</evidence>
<dbReference type="SMART" id="SM00353">
    <property type="entry name" value="HLH"/>
    <property type="match status" value="1"/>
</dbReference>
<dbReference type="PANTHER" id="PTHR31945:SF26">
    <property type="entry name" value="TRANSCRIPTION FACTOR BHLH35"/>
    <property type="match status" value="1"/>
</dbReference>
<name>A0AAV1S652_9ROSI</name>
<dbReference type="InterPro" id="IPR011598">
    <property type="entry name" value="bHLH_dom"/>
</dbReference>
<dbReference type="GO" id="GO:0005634">
    <property type="term" value="C:nucleus"/>
    <property type="evidence" value="ECO:0007669"/>
    <property type="project" value="UniProtKB-SubCell"/>
</dbReference>
<comment type="caution">
    <text evidence="7">The sequence shown here is derived from an EMBL/GenBank/DDBJ whole genome shotgun (WGS) entry which is preliminary data.</text>
</comment>
<evidence type="ECO:0000256" key="2">
    <source>
        <dbReference type="ARBA" id="ARBA00023015"/>
    </source>
</evidence>
<evidence type="ECO:0000259" key="6">
    <source>
        <dbReference type="PROSITE" id="PS50888"/>
    </source>
</evidence>
<dbReference type="GO" id="GO:0043565">
    <property type="term" value="F:sequence-specific DNA binding"/>
    <property type="evidence" value="ECO:0007669"/>
    <property type="project" value="TreeGrafter"/>
</dbReference>
<dbReference type="EMBL" id="CAWUPB010001168">
    <property type="protein sequence ID" value="CAK7345712.1"/>
    <property type="molecule type" value="Genomic_DNA"/>
</dbReference>
<dbReference type="Pfam" id="PF00010">
    <property type="entry name" value="HLH"/>
    <property type="match status" value="1"/>
</dbReference>
<feature type="coiled-coil region" evidence="5">
    <location>
        <begin position="58"/>
        <end position="121"/>
    </location>
</feature>
<reference evidence="7 8" key="1">
    <citation type="submission" date="2024-01" db="EMBL/GenBank/DDBJ databases">
        <authorList>
            <person name="Waweru B."/>
        </authorList>
    </citation>
    <scope>NUCLEOTIDE SEQUENCE [LARGE SCALE GENOMIC DNA]</scope>
</reference>
<accession>A0AAV1S652</accession>
<gene>
    <name evidence="7" type="ORF">DCAF_LOCUS18372</name>
</gene>
<dbReference type="InterPro" id="IPR036638">
    <property type="entry name" value="HLH_DNA-bd_sf"/>
</dbReference>
<proteinExistence type="predicted"/>
<dbReference type="InterPro" id="IPR051358">
    <property type="entry name" value="TF_AMS/ICE1/BHLH6-like"/>
</dbReference>
<feature type="domain" description="BHLH" evidence="6">
    <location>
        <begin position="52"/>
        <end position="101"/>
    </location>
</feature>
<dbReference type="Gene3D" id="4.10.280.10">
    <property type="entry name" value="Helix-loop-helix DNA-binding domain"/>
    <property type="match status" value="1"/>
</dbReference>
<dbReference type="Proteomes" id="UP001314170">
    <property type="component" value="Unassembled WGS sequence"/>
</dbReference>
<organism evidence="7 8">
    <name type="scientific">Dovyalis caffra</name>
    <dbReference type="NCBI Taxonomy" id="77055"/>
    <lineage>
        <taxon>Eukaryota</taxon>
        <taxon>Viridiplantae</taxon>
        <taxon>Streptophyta</taxon>
        <taxon>Embryophyta</taxon>
        <taxon>Tracheophyta</taxon>
        <taxon>Spermatophyta</taxon>
        <taxon>Magnoliopsida</taxon>
        <taxon>eudicotyledons</taxon>
        <taxon>Gunneridae</taxon>
        <taxon>Pentapetalae</taxon>
        <taxon>rosids</taxon>
        <taxon>fabids</taxon>
        <taxon>Malpighiales</taxon>
        <taxon>Salicaceae</taxon>
        <taxon>Flacourtieae</taxon>
        <taxon>Dovyalis</taxon>
    </lineage>
</organism>